<proteinExistence type="predicted"/>
<dbReference type="Pfam" id="PF01850">
    <property type="entry name" value="PIN"/>
    <property type="match status" value="1"/>
</dbReference>
<dbReference type="AlphaFoldDB" id="A0AAC9TU82"/>
<gene>
    <name evidence="2" type="ORF">BHAMNSH16_10170</name>
</gene>
<dbReference type="InterPro" id="IPR002716">
    <property type="entry name" value="PIN_dom"/>
</dbReference>
<dbReference type="EMBL" id="CP019914">
    <property type="protein sequence ID" value="ASJ21976.1"/>
    <property type="molecule type" value="Genomic_DNA"/>
</dbReference>
<evidence type="ECO:0000313" key="3">
    <source>
        <dbReference type="Proteomes" id="UP000264880"/>
    </source>
</evidence>
<accession>A0AAC9TU82</accession>
<protein>
    <submittedName>
        <fullName evidence="2">Twitching motility protein PilT</fullName>
    </submittedName>
</protein>
<organism evidence="2 3">
    <name type="scientific">Brachyspira hampsonii</name>
    <dbReference type="NCBI Taxonomy" id="1287055"/>
    <lineage>
        <taxon>Bacteria</taxon>
        <taxon>Pseudomonadati</taxon>
        <taxon>Spirochaetota</taxon>
        <taxon>Spirochaetia</taxon>
        <taxon>Brachyspirales</taxon>
        <taxon>Brachyspiraceae</taxon>
        <taxon>Brachyspira</taxon>
    </lineage>
</organism>
<dbReference type="Proteomes" id="UP000264880">
    <property type="component" value="Chromosome"/>
</dbReference>
<dbReference type="Gene3D" id="3.40.50.1010">
    <property type="entry name" value="5'-nuclease"/>
    <property type="match status" value="1"/>
</dbReference>
<evidence type="ECO:0000313" key="2">
    <source>
        <dbReference type="EMBL" id="ASJ21976.1"/>
    </source>
</evidence>
<feature type="domain" description="PIN" evidence="1">
    <location>
        <begin position="8"/>
        <end position="109"/>
    </location>
</feature>
<dbReference type="CDD" id="cd18738">
    <property type="entry name" value="PIN_VapC4-5_FitB-like"/>
    <property type="match status" value="1"/>
</dbReference>
<evidence type="ECO:0000259" key="1">
    <source>
        <dbReference type="Pfam" id="PF01850"/>
    </source>
</evidence>
<keyword evidence="3" id="KW-1185">Reference proteome</keyword>
<reference evidence="2 3" key="1">
    <citation type="submission" date="2017-02" db="EMBL/GenBank/DDBJ databases">
        <title>Complete genome sequence of Brachyspira hampsonii genomovar I strain NSH-16 (ATCC BAA-2463).</title>
        <authorList>
            <person name="Mirajkar N.S."/>
            <person name="Gebhart C.J."/>
        </authorList>
    </citation>
    <scope>NUCLEOTIDE SEQUENCE [LARGE SCALE GENOMIC DNA]</scope>
    <source>
        <strain evidence="2 3">NSH-16</strain>
    </source>
</reference>
<dbReference type="InterPro" id="IPR029060">
    <property type="entry name" value="PIN-like_dom_sf"/>
</dbReference>
<name>A0AAC9TU82_9SPIR</name>
<dbReference type="KEGG" id="bhp:BHAMNSH16_10170"/>
<sequence>MNGNNILLYTNAIIYFLSGKFLFDSEYNIFTSIISEIELLCYPKITSEEENIIKDFIDSINIINLDNYIKNETILIKREISIKLPDAIILATAKTNNLILLTQDKGILKYNVYKNIQIKKCF</sequence>
<dbReference type="RefSeq" id="WP_008728004.1">
    <property type="nucleotide sequence ID" value="NZ_CP019914.1"/>
</dbReference>
<dbReference type="SUPFAM" id="SSF88723">
    <property type="entry name" value="PIN domain-like"/>
    <property type="match status" value="1"/>
</dbReference>